<dbReference type="EMBL" id="NQWH01000004">
    <property type="protein sequence ID" value="PHP28897.1"/>
    <property type="molecule type" value="Genomic_DNA"/>
</dbReference>
<accession>A0A2G1MJM4</accession>
<feature type="transmembrane region" description="Helical" evidence="1">
    <location>
        <begin position="21"/>
        <end position="45"/>
    </location>
</feature>
<feature type="transmembrane region" description="Helical" evidence="1">
    <location>
        <begin position="57"/>
        <end position="75"/>
    </location>
</feature>
<evidence type="ECO:0000313" key="3">
    <source>
        <dbReference type="Proteomes" id="UP000221860"/>
    </source>
</evidence>
<dbReference type="Proteomes" id="UP000221860">
    <property type="component" value="Unassembled WGS sequence"/>
</dbReference>
<evidence type="ECO:0000313" key="2">
    <source>
        <dbReference type="EMBL" id="PHP28897.1"/>
    </source>
</evidence>
<reference evidence="2 3" key="1">
    <citation type="submission" date="2017-08" db="EMBL/GenBank/DDBJ databases">
        <title>Draft Genome Sequence of Loktanella cinnabarina Strain XM1, Isolated from Coastal Surface Water.</title>
        <authorList>
            <person name="Ma R."/>
            <person name="Wang J."/>
            <person name="Wang Q."/>
            <person name="Ma Z."/>
            <person name="Li J."/>
            <person name="Chen L."/>
        </authorList>
    </citation>
    <scope>NUCLEOTIDE SEQUENCE [LARGE SCALE GENOMIC DNA]</scope>
    <source>
        <strain evidence="2 3">XM1</strain>
    </source>
</reference>
<evidence type="ECO:0000256" key="1">
    <source>
        <dbReference type="SAM" id="Phobius"/>
    </source>
</evidence>
<protein>
    <submittedName>
        <fullName evidence="2">Uncharacterized protein</fullName>
    </submittedName>
</protein>
<gene>
    <name evidence="2" type="ORF">CJ301_04145</name>
</gene>
<keyword evidence="1" id="KW-0812">Transmembrane</keyword>
<proteinExistence type="predicted"/>
<dbReference type="AlphaFoldDB" id="A0A2G1MJM4"/>
<organism evidence="2 3">
    <name type="scientific">Limimaricola cinnabarinus</name>
    <dbReference type="NCBI Taxonomy" id="1125964"/>
    <lineage>
        <taxon>Bacteria</taxon>
        <taxon>Pseudomonadati</taxon>
        <taxon>Pseudomonadota</taxon>
        <taxon>Alphaproteobacteria</taxon>
        <taxon>Rhodobacterales</taxon>
        <taxon>Paracoccaceae</taxon>
        <taxon>Limimaricola</taxon>
    </lineage>
</organism>
<sequence>MPTTRGTLLMTDEPAPRLERAAWGAILAGGLVGVALMVPLVLIWRGMEARLAEHGDPALALLPLLALAGGGWSAASLSGAVRRRAAALHGVGVWALLLVPVTGLAIFAPEVLERAVPGLAEMARAANGELVLGVLALAGLFAAMLGGRLAAPRL</sequence>
<keyword evidence="1" id="KW-0472">Membrane</keyword>
<feature type="transmembrane region" description="Helical" evidence="1">
    <location>
        <begin position="87"/>
        <end position="108"/>
    </location>
</feature>
<feature type="transmembrane region" description="Helical" evidence="1">
    <location>
        <begin position="128"/>
        <end position="151"/>
    </location>
</feature>
<keyword evidence="1" id="KW-1133">Transmembrane helix</keyword>
<name>A0A2G1MJM4_9RHOB</name>
<keyword evidence="3" id="KW-1185">Reference proteome</keyword>
<comment type="caution">
    <text evidence="2">The sequence shown here is derived from an EMBL/GenBank/DDBJ whole genome shotgun (WGS) entry which is preliminary data.</text>
</comment>